<dbReference type="InterPro" id="IPR001763">
    <property type="entry name" value="Rhodanese-like_dom"/>
</dbReference>
<name>A0A0C4DN42_MAGP6</name>
<evidence type="ECO:0000313" key="4">
    <source>
        <dbReference type="Proteomes" id="UP000011715"/>
    </source>
</evidence>
<dbReference type="CDD" id="cd01443">
    <property type="entry name" value="Cdc25_Acr2p"/>
    <property type="match status" value="1"/>
</dbReference>
<dbReference type="Proteomes" id="UP000011715">
    <property type="component" value="Unassembled WGS sequence"/>
</dbReference>
<reference evidence="2" key="3">
    <citation type="submission" date="2011-03" db="EMBL/GenBank/DDBJ databases">
        <title>Annotation of Magnaporthe poae ATCC 64411.</title>
        <authorList>
            <person name="Ma L.-J."/>
            <person name="Dead R."/>
            <person name="Young S.K."/>
            <person name="Zeng Q."/>
            <person name="Gargeya S."/>
            <person name="Fitzgerald M."/>
            <person name="Haas B."/>
            <person name="Abouelleil A."/>
            <person name="Alvarado L."/>
            <person name="Arachchi H.M."/>
            <person name="Berlin A."/>
            <person name="Brown A."/>
            <person name="Chapman S.B."/>
            <person name="Chen Z."/>
            <person name="Dunbar C."/>
            <person name="Freedman E."/>
            <person name="Gearin G."/>
            <person name="Gellesch M."/>
            <person name="Goldberg J."/>
            <person name="Griggs A."/>
            <person name="Gujja S."/>
            <person name="Heiman D."/>
            <person name="Howarth C."/>
            <person name="Larson L."/>
            <person name="Lui A."/>
            <person name="MacDonald P.J.P."/>
            <person name="Mehta T."/>
            <person name="Montmayeur A."/>
            <person name="Murphy C."/>
            <person name="Neiman D."/>
            <person name="Pearson M."/>
            <person name="Priest M."/>
            <person name="Roberts A."/>
            <person name="Saif S."/>
            <person name="Shea T."/>
            <person name="Shenoy N."/>
            <person name="Sisk P."/>
            <person name="Stolte C."/>
            <person name="Sykes S."/>
            <person name="Yandava C."/>
            <person name="Wortman J."/>
            <person name="Nusbaum C."/>
            <person name="Birren B."/>
        </authorList>
    </citation>
    <scope>NUCLEOTIDE SEQUENCE</scope>
    <source>
        <strain evidence="2">ATCC 64411</strain>
    </source>
</reference>
<dbReference type="Gene3D" id="3.40.250.10">
    <property type="entry name" value="Rhodanese-like domain"/>
    <property type="match status" value="1"/>
</dbReference>
<dbReference type="EMBL" id="GL876966">
    <property type="protein sequence ID" value="KLU82139.1"/>
    <property type="molecule type" value="Genomic_DNA"/>
</dbReference>
<evidence type="ECO:0000313" key="3">
    <source>
        <dbReference type="EnsemblFungi" id="MAPG_01216T0"/>
    </source>
</evidence>
<evidence type="ECO:0000259" key="1">
    <source>
        <dbReference type="PROSITE" id="PS50206"/>
    </source>
</evidence>
<dbReference type="SMART" id="SM00450">
    <property type="entry name" value="RHOD"/>
    <property type="match status" value="1"/>
</dbReference>
<dbReference type="EMBL" id="ADBL01000284">
    <property type="status" value="NOT_ANNOTATED_CDS"/>
    <property type="molecule type" value="Genomic_DNA"/>
</dbReference>
<dbReference type="EnsemblFungi" id="MAPG_01216T0">
    <property type="protein sequence ID" value="MAPG_01216T0"/>
    <property type="gene ID" value="MAPG_01216"/>
</dbReference>
<organism evidence="3 4">
    <name type="scientific">Magnaporthiopsis poae (strain ATCC 64411 / 73-15)</name>
    <name type="common">Kentucky bluegrass fungus</name>
    <name type="synonym">Magnaporthe poae</name>
    <dbReference type="NCBI Taxonomy" id="644358"/>
    <lineage>
        <taxon>Eukaryota</taxon>
        <taxon>Fungi</taxon>
        <taxon>Dikarya</taxon>
        <taxon>Ascomycota</taxon>
        <taxon>Pezizomycotina</taxon>
        <taxon>Sordariomycetes</taxon>
        <taxon>Sordariomycetidae</taxon>
        <taxon>Magnaporthales</taxon>
        <taxon>Magnaporthaceae</taxon>
        <taxon>Magnaporthiopsis</taxon>
    </lineage>
</organism>
<reference evidence="2" key="2">
    <citation type="submission" date="2010-05" db="EMBL/GenBank/DDBJ databases">
        <title>The Genome Sequence of Magnaporthe poae strain ATCC 64411.</title>
        <authorList>
            <consortium name="The Broad Institute Genome Sequencing Platform"/>
            <consortium name="Broad Institute Genome Sequencing Center for Infectious Disease"/>
            <person name="Ma L.-J."/>
            <person name="Dead R."/>
            <person name="Young S."/>
            <person name="Zeng Q."/>
            <person name="Koehrsen M."/>
            <person name="Alvarado L."/>
            <person name="Berlin A."/>
            <person name="Chapman S.B."/>
            <person name="Chen Z."/>
            <person name="Freedman E."/>
            <person name="Gellesch M."/>
            <person name="Goldberg J."/>
            <person name="Griggs A."/>
            <person name="Gujja S."/>
            <person name="Heilman E.R."/>
            <person name="Heiman D."/>
            <person name="Hepburn T."/>
            <person name="Howarth C."/>
            <person name="Jen D."/>
            <person name="Larson L."/>
            <person name="Mehta T."/>
            <person name="Neiman D."/>
            <person name="Pearson M."/>
            <person name="Roberts A."/>
            <person name="Saif S."/>
            <person name="Shea T."/>
            <person name="Shenoy N."/>
            <person name="Sisk P."/>
            <person name="Stolte C."/>
            <person name="Sykes S."/>
            <person name="Walk T."/>
            <person name="White J."/>
            <person name="Yandava C."/>
            <person name="Haas B."/>
            <person name="Nusbaum C."/>
            <person name="Birren B."/>
        </authorList>
    </citation>
    <scope>NUCLEOTIDE SEQUENCE</scope>
    <source>
        <strain evidence="2">ATCC 64411</strain>
    </source>
</reference>
<dbReference type="eggNOG" id="ENOG502SBR8">
    <property type="taxonomic scope" value="Eukaryota"/>
</dbReference>
<reference evidence="3" key="5">
    <citation type="submission" date="2015-06" db="UniProtKB">
        <authorList>
            <consortium name="EnsemblFungi"/>
        </authorList>
    </citation>
    <scope>IDENTIFICATION</scope>
    <source>
        <strain evidence="3">ATCC 64411</strain>
    </source>
</reference>
<dbReference type="Pfam" id="PF00581">
    <property type="entry name" value="Rhodanese"/>
    <property type="match status" value="1"/>
</dbReference>
<gene>
    <name evidence="2" type="ORF">MAPG_01216</name>
</gene>
<evidence type="ECO:0000313" key="2">
    <source>
        <dbReference type="EMBL" id="KLU82139.1"/>
    </source>
</evidence>
<accession>A0A0C4DN42</accession>
<dbReference type="SUPFAM" id="SSF52821">
    <property type="entry name" value="Rhodanese/Cell cycle control phosphatase"/>
    <property type="match status" value="1"/>
</dbReference>
<proteinExistence type="predicted"/>
<dbReference type="OMA" id="MEWYEAT"/>
<dbReference type="VEuPathDB" id="FungiDB:MAPG_01216"/>
<protein>
    <recommendedName>
        <fullName evidence="1">Rhodanese domain-containing protein</fullName>
    </recommendedName>
</protein>
<dbReference type="STRING" id="644358.A0A0C4DN42"/>
<sequence length="215" mass="24358">MIRAARGPRLRGLARIANPPKRPPLIRGWSTKRQTVGFRIRELQSQKFKQSLGTGMSNEQQKPEAQQPWWAAFPAPKSDRPSLEPAEVLKLLDEGGKDAVTPKDWLLVDVRRTDWEGGTIATSINLPAHTLYQTRRVVYDLCKRAGVKRIIFYCGSCSHGGRGWKCAGWMQDFLDEVGENEIKAFTLAGGIKGWVAQYGSRQMEWYEATPWEQSK</sequence>
<feature type="domain" description="Rhodanese" evidence="1">
    <location>
        <begin position="101"/>
        <end position="203"/>
    </location>
</feature>
<dbReference type="AlphaFoldDB" id="A0A0C4DN42"/>
<dbReference type="PROSITE" id="PS50206">
    <property type="entry name" value="RHODANESE_3"/>
    <property type="match status" value="1"/>
</dbReference>
<reference evidence="3" key="4">
    <citation type="journal article" date="2015" name="G3 (Bethesda)">
        <title>Genome sequences of three phytopathogenic species of the Magnaporthaceae family of fungi.</title>
        <authorList>
            <person name="Okagaki L.H."/>
            <person name="Nunes C.C."/>
            <person name="Sailsbery J."/>
            <person name="Clay B."/>
            <person name="Brown D."/>
            <person name="John T."/>
            <person name="Oh Y."/>
            <person name="Young N."/>
            <person name="Fitzgerald M."/>
            <person name="Haas B.J."/>
            <person name="Zeng Q."/>
            <person name="Young S."/>
            <person name="Adiconis X."/>
            <person name="Fan L."/>
            <person name="Levin J.Z."/>
            <person name="Mitchell T.K."/>
            <person name="Okubara P.A."/>
            <person name="Farman M.L."/>
            <person name="Kohn L.M."/>
            <person name="Birren B."/>
            <person name="Ma L.-J."/>
            <person name="Dean R.A."/>
        </authorList>
    </citation>
    <scope>NUCLEOTIDE SEQUENCE</scope>
    <source>
        <strain evidence="3">ATCC 64411 / 73-15</strain>
    </source>
</reference>
<keyword evidence="4" id="KW-1185">Reference proteome</keyword>
<dbReference type="InterPro" id="IPR036873">
    <property type="entry name" value="Rhodanese-like_dom_sf"/>
</dbReference>
<dbReference type="OrthoDB" id="8300214at2759"/>
<reference evidence="4" key="1">
    <citation type="submission" date="2010-05" db="EMBL/GenBank/DDBJ databases">
        <title>The genome sequence of Magnaporthe poae strain ATCC 64411.</title>
        <authorList>
            <person name="Ma L.-J."/>
            <person name="Dead R."/>
            <person name="Young S."/>
            <person name="Zeng Q."/>
            <person name="Koehrsen M."/>
            <person name="Alvarado L."/>
            <person name="Berlin A."/>
            <person name="Chapman S.B."/>
            <person name="Chen Z."/>
            <person name="Freedman E."/>
            <person name="Gellesch M."/>
            <person name="Goldberg J."/>
            <person name="Griggs A."/>
            <person name="Gujja S."/>
            <person name="Heilman E.R."/>
            <person name="Heiman D."/>
            <person name="Hepburn T."/>
            <person name="Howarth C."/>
            <person name="Jen D."/>
            <person name="Larson L."/>
            <person name="Mehta T."/>
            <person name="Neiman D."/>
            <person name="Pearson M."/>
            <person name="Roberts A."/>
            <person name="Saif S."/>
            <person name="Shea T."/>
            <person name="Shenoy N."/>
            <person name="Sisk P."/>
            <person name="Stolte C."/>
            <person name="Sykes S."/>
            <person name="Walk T."/>
            <person name="White J."/>
            <person name="Yandava C."/>
            <person name="Haas B."/>
            <person name="Nusbaum C."/>
            <person name="Birren B."/>
        </authorList>
    </citation>
    <scope>NUCLEOTIDE SEQUENCE [LARGE SCALE GENOMIC DNA]</scope>
    <source>
        <strain evidence="4">ATCC 64411 / 73-15</strain>
    </source>
</reference>